<keyword evidence="7 13" id="KW-0863">Zinc-finger</keyword>
<feature type="coiled-coil region" evidence="15">
    <location>
        <begin position="755"/>
        <end position="816"/>
    </location>
</feature>
<evidence type="ECO:0000256" key="9">
    <source>
        <dbReference type="ARBA" id="ARBA00022833"/>
    </source>
</evidence>
<sequence>MDLDQAHSVLPSRTKEVTTPKFNLDTTVLQFQNQNLVRKLEAQKIECAALESKCIRLREKQGRYDDTLAVVNESWEELVDDLESCSARTKDSLGHRPDDKNRMIAEDGASCSPEDAFLSRLLETGATESSCALDIPNQIQEDRQVSSERSRNILRNIASAIEGLWCLKGELYAALWKTVPEAGLCREKTSTNIGTEVKSLRLAIGDLHLKHKSLVREMQGHWDIDAKNKAELKHLRGELDGTVAELEKSNRELATVKAERDAAKSGFFPVILGNKHVPSDRVRDKHKDLQDLESSLRDLLDQSSSRLLELKRLYEERIRILEQLSYLQNAMKNVKCISSSQAYILVGDQLVKAKADVVQYQAMFEKLQVEKDKLAWAEKELSVKNDIVNVFQRSSAVADSRITELGVEIQKQVKERNLIETKLEQALGEPGRKEIIEEFKALVSSFPDDMGRMQTQLSKYKEAASDVHSLRADVQSLSNVLDRKAKEIKKLSSRSVDQEAELQKLQALVHDLNESEEELKLMLEMYRRESTDSRDVLEARDSEYKAWAHVQSLSSSLDERNMELRVKTAIEAEATAQQGLAAAEAEIADLRRKLEASKRDKSRLSEVLKSKHEENEAYLSEIETIGQAYDDIQTQNQHLLQQITERDDYNIKLVLEGAHARQLRDALLMEKQNMGRGIEQARAFVDIHDMKAASIEDQLKSCSDQVQKLAEDRVQNSVTLENMQKRLCDVRKISPQLKDSLEETQSKLDRSRVGFAELQIELEKERFEKKRVEEDLEVLRRRASRLRSQIEGSSVVEKLQQELKEYKEILKCSICLDRRKEVVIMKCYHLFCSLCVQKILETRHRRCPECSTSFGANDVKSVYI</sequence>
<keyword evidence="12 14" id="KW-0539">Nucleus</keyword>
<organism evidence="17 18">
    <name type="scientific">Escallonia herrerae</name>
    <dbReference type="NCBI Taxonomy" id="1293975"/>
    <lineage>
        <taxon>Eukaryota</taxon>
        <taxon>Viridiplantae</taxon>
        <taxon>Streptophyta</taxon>
        <taxon>Embryophyta</taxon>
        <taxon>Tracheophyta</taxon>
        <taxon>Spermatophyta</taxon>
        <taxon>Magnoliopsida</taxon>
        <taxon>eudicotyledons</taxon>
        <taxon>Gunneridae</taxon>
        <taxon>Pentapetalae</taxon>
        <taxon>asterids</taxon>
        <taxon>campanulids</taxon>
        <taxon>Escalloniales</taxon>
        <taxon>Escalloniaceae</taxon>
        <taxon>Escallonia</taxon>
    </lineage>
</organism>
<dbReference type="Pfam" id="PF00097">
    <property type="entry name" value="zf-C3HC4"/>
    <property type="match status" value="1"/>
</dbReference>
<evidence type="ECO:0000256" key="1">
    <source>
        <dbReference type="ARBA" id="ARBA00000900"/>
    </source>
</evidence>
<evidence type="ECO:0000313" key="18">
    <source>
        <dbReference type="Proteomes" id="UP001188597"/>
    </source>
</evidence>
<dbReference type="GO" id="GO:0016567">
    <property type="term" value="P:protein ubiquitination"/>
    <property type="evidence" value="ECO:0007669"/>
    <property type="project" value="UniProtKB-UniRule"/>
</dbReference>
<keyword evidence="18" id="KW-1185">Reference proteome</keyword>
<dbReference type="InterPro" id="IPR018957">
    <property type="entry name" value="Znf_C3HC4_RING-type"/>
</dbReference>
<dbReference type="FunFam" id="3.30.40.10:FF:000414">
    <property type="entry name" value="E3 ubiquitin protein ligase"/>
    <property type="match status" value="1"/>
</dbReference>
<feature type="coiled-coil region" evidence="15">
    <location>
        <begin position="33"/>
        <end position="60"/>
    </location>
</feature>
<dbReference type="AlphaFoldDB" id="A0AA89B1Q3"/>
<name>A0AA89B1Q3_9ASTE</name>
<feature type="coiled-coil region" evidence="15">
    <location>
        <begin position="232"/>
        <end position="302"/>
    </location>
</feature>
<proteinExistence type="inferred from homology"/>
<dbReference type="PANTHER" id="PTHR23163">
    <property type="entry name" value="RING FINGER PROTEIN-RELATED"/>
    <property type="match status" value="1"/>
</dbReference>
<evidence type="ECO:0000256" key="8">
    <source>
        <dbReference type="ARBA" id="ARBA00022786"/>
    </source>
</evidence>
<keyword evidence="5 14" id="KW-0808">Transferase</keyword>
<feature type="coiled-coil region" evidence="15">
    <location>
        <begin position="474"/>
        <end position="529"/>
    </location>
</feature>
<feature type="domain" description="RING-type" evidence="16">
    <location>
        <begin position="812"/>
        <end position="851"/>
    </location>
</feature>
<dbReference type="Proteomes" id="UP001188597">
    <property type="component" value="Unassembled WGS sequence"/>
</dbReference>
<dbReference type="SUPFAM" id="SSF57850">
    <property type="entry name" value="RING/U-box"/>
    <property type="match status" value="1"/>
</dbReference>
<evidence type="ECO:0000256" key="15">
    <source>
        <dbReference type="SAM" id="Coils"/>
    </source>
</evidence>
<evidence type="ECO:0000256" key="7">
    <source>
        <dbReference type="ARBA" id="ARBA00022771"/>
    </source>
</evidence>
<keyword evidence="10 14" id="KW-0156">Chromatin regulator</keyword>
<dbReference type="InterPro" id="IPR017907">
    <property type="entry name" value="Znf_RING_CS"/>
</dbReference>
<comment type="pathway">
    <text evidence="3 14">Protein modification; protein ubiquitination.</text>
</comment>
<dbReference type="PROSITE" id="PS50089">
    <property type="entry name" value="ZF_RING_2"/>
    <property type="match status" value="1"/>
</dbReference>
<evidence type="ECO:0000256" key="13">
    <source>
        <dbReference type="PROSITE-ProRule" id="PRU00175"/>
    </source>
</evidence>
<evidence type="ECO:0000256" key="12">
    <source>
        <dbReference type="ARBA" id="ARBA00023242"/>
    </source>
</evidence>
<dbReference type="GO" id="GO:0005634">
    <property type="term" value="C:nucleus"/>
    <property type="evidence" value="ECO:0007669"/>
    <property type="project" value="UniProtKB-SubCell"/>
</dbReference>
<dbReference type="InterPro" id="IPR013956">
    <property type="entry name" value="E3_ubiquit_lig_Bre1"/>
</dbReference>
<dbReference type="InterPro" id="IPR001841">
    <property type="entry name" value="Znf_RING"/>
</dbReference>
<evidence type="ECO:0000313" key="17">
    <source>
        <dbReference type="EMBL" id="KAK3025784.1"/>
    </source>
</evidence>
<dbReference type="GO" id="GO:0008270">
    <property type="term" value="F:zinc ion binding"/>
    <property type="evidence" value="ECO:0007669"/>
    <property type="project" value="UniProtKB-KW"/>
</dbReference>
<reference evidence="17" key="1">
    <citation type="submission" date="2022-12" db="EMBL/GenBank/DDBJ databases">
        <title>Draft genome assemblies for two species of Escallonia (Escalloniales).</title>
        <authorList>
            <person name="Chanderbali A."/>
            <person name="Dervinis C."/>
            <person name="Anghel I."/>
            <person name="Soltis D."/>
            <person name="Soltis P."/>
            <person name="Zapata F."/>
        </authorList>
    </citation>
    <scope>NUCLEOTIDE SEQUENCE</scope>
    <source>
        <strain evidence="17">UCBG64.0493</strain>
        <tissue evidence="17">Leaf</tissue>
    </source>
</reference>
<evidence type="ECO:0000259" key="16">
    <source>
        <dbReference type="PROSITE" id="PS50089"/>
    </source>
</evidence>
<evidence type="ECO:0000256" key="5">
    <source>
        <dbReference type="ARBA" id="ARBA00022679"/>
    </source>
</evidence>
<evidence type="ECO:0000256" key="6">
    <source>
        <dbReference type="ARBA" id="ARBA00022723"/>
    </source>
</evidence>
<dbReference type="GO" id="GO:0006325">
    <property type="term" value="P:chromatin organization"/>
    <property type="evidence" value="ECO:0007669"/>
    <property type="project" value="UniProtKB-KW"/>
</dbReference>
<dbReference type="EMBL" id="JAVXUP010000531">
    <property type="protein sequence ID" value="KAK3025784.1"/>
    <property type="molecule type" value="Genomic_DNA"/>
</dbReference>
<dbReference type="SMART" id="SM00184">
    <property type="entry name" value="RING"/>
    <property type="match status" value="1"/>
</dbReference>
<dbReference type="InterPro" id="IPR013083">
    <property type="entry name" value="Znf_RING/FYVE/PHD"/>
</dbReference>
<comment type="subcellular location">
    <subcellularLocation>
        <location evidence="2 14">Nucleus</location>
    </subcellularLocation>
</comment>
<keyword evidence="11 14" id="KW-0175">Coiled coil</keyword>
<evidence type="ECO:0000256" key="14">
    <source>
        <dbReference type="RuleBase" id="RU365038"/>
    </source>
</evidence>
<evidence type="ECO:0000256" key="4">
    <source>
        <dbReference type="ARBA" id="ARBA00005555"/>
    </source>
</evidence>
<protein>
    <recommendedName>
        <fullName evidence="14">E3 ubiquitin protein ligase</fullName>
        <ecNumber evidence="14">2.3.2.27</ecNumber>
    </recommendedName>
</protein>
<keyword evidence="9 14" id="KW-0862">Zinc</keyword>
<dbReference type="Gene3D" id="3.30.40.10">
    <property type="entry name" value="Zinc/RING finger domain, C3HC4 (zinc finger)"/>
    <property type="match status" value="1"/>
</dbReference>
<evidence type="ECO:0000256" key="3">
    <source>
        <dbReference type="ARBA" id="ARBA00004906"/>
    </source>
</evidence>
<dbReference type="GO" id="GO:0033503">
    <property type="term" value="C:HULC complex"/>
    <property type="evidence" value="ECO:0007669"/>
    <property type="project" value="TreeGrafter"/>
</dbReference>
<dbReference type="GO" id="GO:0006950">
    <property type="term" value="P:response to stress"/>
    <property type="evidence" value="ECO:0007669"/>
    <property type="project" value="UniProtKB-ARBA"/>
</dbReference>
<gene>
    <name evidence="17" type="ORF">RJ639_041940</name>
</gene>
<comment type="similarity">
    <text evidence="4 14">Belongs to the BRE1 family.</text>
</comment>
<evidence type="ECO:0000256" key="10">
    <source>
        <dbReference type="ARBA" id="ARBA00022853"/>
    </source>
</evidence>
<dbReference type="EC" id="2.3.2.27" evidence="14"/>
<dbReference type="PANTHER" id="PTHR23163:SF0">
    <property type="entry name" value="E3 UBIQUITIN-PROTEIN LIGASE BRE1"/>
    <property type="match status" value="1"/>
</dbReference>
<dbReference type="GO" id="GO:0061630">
    <property type="term" value="F:ubiquitin protein ligase activity"/>
    <property type="evidence" value="ECO:0007669"/>
    <property type="project" value="UniProtKB-EC"/>
</dbReference>
<feature type="coiled-coil region" evidence="15">
    <location>
        <begin position="573"/>
        <end position="607"/>
    </location>
</feature>
<keyword evidence="8 14" id="KW-0833">Ubl conjugation pathway</keyword>
<evidence type="ECO:0000256" key="11">
    <source>
        <dbReference type="ARBA" id="ARBA00023054"/>
    </source>
</evidence>
<evidence type="ECO:0000256" key="2">
    <source>
        <dbReference type="ARBA" id="ARBA00004123"/>
    </source>
</evidence>
<dbReference type="CDD" id="cd16499">
    <property type="entry name" value="RING-HC_Bre1-like"/>
    <property type="match status" value="1"/>
</dbReference>
<dbReference type="PROSITE" id="PS00518">
    <property type="entry name" value="ZF_RING_1"/>
    <property type="match status" value="1"/>
</dbReference>
<accession>A0AA89B1Q3</accession>
<keyword evidence="6 14" id="KW-0479">Metal-binding</keyword>
<comment type="catalytic activity">
    <reaction evidence="1 14">
        <text>S-ubiquitinyl-[E2 ubiquitin-conjugating enzyme]-L-cysteine + [acceptor protein]-L-lysine = [E2 ubiquitin-conjugating enzyme]-L-cysteine + N(6)-ubiquitinyl-[acceptor protein]-L-lysine.</text>
        <dbReference type="EC" id="2.3.2.27"/>
    </reaction>
</comment>
<comment type="caution">
    <text evidence="17">The sequence shown here is derived from an EMBL/GenBank/DDBJ whole genome shotgun (WGS) entry which is preliminary data.</text>
</comment>